<keyword evidence="2" id="KW-1185">Reference proteome</keyword>
<dbReference type="EMBL" id="JBEFKJ010000017">
    <property type="protein sequence ID" value="KAL2041390.1"/>
    <property type="molecule type" value="Genomic_DNA"/>
</dbReference>
<comment type="caution">
    <text evidence="1">The sequence shown here is derived from an EMBL/GenBank/DDBJ whole genome shotgun (WGS) entry which is preliminary data.</text>
</comment>
<gene>
    <name evidence="1" type="ORF">N7G274_005772</name>
</gene>
<accession>A0ABR4A6E4</accession>
<protein>
    <submittedName>
        <fullName evidence="1">Uncharacterized protein</fullName>
    </submittedName>
</protein>
<dbReference type="Proteomes" id="UP001590950">
    <property type="component" value="Unassembled WGS sequence"/>
</dbReference>
<evidence type="ECO:0000313" key="2">
    <source>
        <dbReference type="Proteomes" id="UP001590950"/>
    </source>
</evidence>
<name>A0ABR4A6E4_9LECA</name>
<organism evidence="1 2">
    <name type="scientific">Stereocaulon virgatum</name>
    <dbReference type="NCBI Taxonomy" id="373712"/>
    <lineage>
        <taxon>Eukaryota</taxon>
        <taxon>Fungi</taxon>
        <taxon>Dikarya</taxon>
        <taxon>Ascomycota</taxon>
        <taxon>Pezizomycotina</taxon>
        <taxon>Lecanoromycetes</taxon>
        <taxon>OSLEUM clade</taxon>
        <taxon>Lecanoromycetidae</taxon>
        <taxon>Lecanorales</taxon>
        <taxon>Lecanorineae</taxon>
        <taxon>Stereocaulaceae</taxon>
        <taxon>Stereocaulon</taxon>
    </lineage>
</organism>
<proteinExistence type="predicted"/>
<reference evidence="1 2" key="1">
    <citation type="submission" date="2024-09" db="EMBL/GenBank/DDBJ databases">
        <title>Rethinking Asexuality: The Enigmatic Case of Functional Sexual Genes in Lepraria (Stereocaulaceae).</title>
        <authorList>
            <person name="Doellman M."/>
            <person name="Sun Y."/>
            <person name="Barcenas-Pena A."/>
            <person name="Lumbsch H.T."/>
            <person name="Grewe F."/>
        </authorList>
    </citation>
    <scope>NUCLEOTIDE SEQUENCE [LARGE SCALE GENOMIC DNA]</scope>
    <source>
        <strain evidence="1 2">Mercado 3170</strain>
    </source>
</reference>
<sequence>MVLETIAFIQKFCDDVGFTLTISTSTPTITPSVSSTPEPAFSTAFGLSVSSAPNVTVKATPAITITASPNSRASISSQSASTGASPRHCVHKFRALAIVVAAAFPMI</sequence>
<evidence type="ECO:0000313" key="1">
    <source>
        <dbReference type="EMBL" id="KAL2041390.1"/>
    </source>
</evidence>